<dbReference type="Pfam" id="PF13476">
    <property type="entry name" value="AAA_23"/>
    <property type="match status" value="1"/>
</dbReference>
<dbReference type="OrthoDB" id="1698838at2"/>
<evidence type="ECO:0000256" key="4">
    <source>
        <dbReference type="SAM" id="Coils"/>
    </source>
</evidence>
<dbReference type="PANTHER" id="PTHR32114">
    <property type="entry name" value="ABC TRANSPORTER ABCH.3"/>
    <property type="match status" value="1"/>
</dbReference>
<dbReference type="SUPFAM" id="SSF52540">
    <property type="entry name" value="P-loop containing nucleoside triphosphate hydrolases"/>
    <property type="match status" value="1"/>
</dbReference>
<dbReference type="GO" id="GO:0016887">
    <property type="term" value="F:ATP hydrolysis activity"/>
    <property type="evidence" value="ECO:0007669"/>
    <property type="project" value="InterPro"/>
</dbReference>
<feature type="coiled-coil region" evidence="4">
    <location>
        <begin position="487"/>
        <end position="537"/>
    </location>
</feature>
<protein>
    <recommendedName>
        <fullName evidence="3">Nuclease SbcCD subunit C</fullName>
    </recommendedName>
</protein>
<dbReference type="InterPro" id="IPR038729">
    <property type="entry name" value="Rad50/SbcC_AAA"/>
</dbReference>
<dbReference type="GO" id="GO:0006302">
    <property type="term" value="P:double-strand break repair"/>
    <property type="evidence" value="ECO:0007669"/>
    <property type="project" value="InterPro"/>
</dbReference>
<evidence type="ECO:0000256" key="1">
    <source>
        <dbReference type="ARBA" id="ARBA00006930"/>
    </source>
</evidence>
<keyword evidence="7" id="KW-1185">Reference proteome</keyword>
<name>J7J5V1_DESMD</name>
<gene>
    <name evidence="6" type="ordered locus">Desmer_4480</name>
</gene>
<organism evidence="6 7">
    <name type="scientific">Desulfosporosinus meridiei (strain ATCC BAA-275 / DSM 13257 / KCTC 12902 / NCIMB 13706 / S10)</name>
    <dbReference type="NCBI Taxonomy" id="768704"/>
    <lineage>
        <taxon>Bacteria</taxon>
        <taxon>Bacillati</taxon>
        <taxon>Bacillota</taxon>
        <taxon>Clostridia</taxon>
        <taxon>Eubacteriales</taxon>
        <taxon>Desulfitobacteriaceae</taxon>
        <taxon>Desulfosporosinus</taxon>
    </lineage>
</organism>
<comment type="subunit">
    <text evidence="2">Heterodimer of SbcC and SbcD.</text>
</comment>
<dbReference type="KEGG" id="dmi:Desmer_4480"/>
<reference evidence="7" key="2">
    <citation type="submission" date="2012-08" db="EMBL/GenBank/DDBJ databases">
        <title>Finished genome of Desulfosporosinus meridiei DSM 13257.</title>
        <authorList>
            <person name="Huntemann M."/>
            <person name="Wei C.-L."/>
            <person name="Han J."/>
            <person name="Detter J.C."/>
            <person name="Han C."/>
            <person name="Davenport K."/>
            <person name="Daligault H."/>
            <person name="Erkkila T."/>
            <person name="Gu W."/>
            <person name="Munk A.C.C."/>
            <person name="Teshima H."/>
            <person name="Xu Y."/>
            <person name="Chain P."/>
            <person name="Tapia R."/>
            <person name="Chen A."/>
            <person name="Krypides N."/>
            <person name="Mavromatis K."/>
            <person name="Markowitz V."/>
            <person name="Szeto E."/>
            <person name="Ivanova N."/>
            <person name="Mikhailova N."/>
            <person name="Ovchinnikova G."/>
            <person name="Pagani I."/>
            <person name="Pati A."/>
            <person name="Goodwin L."/>
            <person name="Peters L."/>
            <person name="Pitluck S."/>
            <person name="Woyke T."/>
            <person name="Pester M."/>
            <person name="Spring S."/>
            <person name="Ollivier B."/>
            <person name="Rattei T."/>
            <person name="Klenk H.-P."/>
            <person name="Wagner M."/>
            <person name="Loy A."/>
        </authorList>
    </citation>
    <scope>NUCLEOTIDE SEQUENCE [LARGE SCALE GENOMIC DNA]</scope>
    <source>
        <strain evidence="7">ATCC BAA-275 / DSM 13257 / NCIMB 13706 / S10</strain>
    </source>
</reference>
<dbReference type="Gene3D" id="3.40.50.300">
    <property type="entry name" value="P-loop containing nucleotide triphosphate hydrolases"/>
    <property type="match status" value="1"/>
</dbReference>
<dbReference type="eggNOG" id="COG1196">
    <property type="taxonomic scope" value="Bacteria"/>
</dbReference>
<accession>J7J5V1</accession>
<reference evidence="6 7" key="1">
    <citation type="journal article" date="2012" name="J. Bacteriol.">
        <title>Complete genome sequences of Desulfosporosinus orientis DSM765T, Desulfosporosinus youngiae DSM17734T, Desulfosporosinus meridiei DSM13257T, and Desulfosporosinus acidiphilus DSM22704T.</title>
        <authorList>
            <person name="Pester M."/>
            <person name="Brambilla E."/>
            <person name="Alazard D."/>
            <person name="Rattei T."/>
            <person name="Weinmaier T."/>
            <person name="Han J."/>
            <person name="Lucas S."/>
            <person name="Lapidus A."/>
            <person name="Cheng J.F."/>
            <person name="Goodwin L."/>
            <person name="Pitluck S."/>
            <person name="Peters L."/>
            <person name="Ovchinnikova G."/>
            <person name="Teshima H."/>
            <person name="Detter J.C."/>
            <person name="Han C.S."/>
            <person name="Tapia R."/>
            <person name="Land M.L."/>
            <person name="Hauser L."/>
            <person name="Kyrpides N.C."/>
            <person name="Ivanova N.N."/>
            <person name="Pagani I."/>
            <person name="Huntmann M."/>
            <person name="Wei C.L."/>
            <person name="Davenport K.W."/>
            <person name="Daligault H."/>
            <person name="Chain P.S."/>
            <person name="Chen A."/>
            <person name="Mavromatis K."/>
            <person name="Markowitz V."/>
            <person name="Szeto E."/>
            <person name="Mikhailova N."/>
            <person name="Pati A."/>
            <person name="Wagner M."/>
            <person name="Woyke T."/>
            <person name="Ollivier B."/>
            <person name="Klenk H.P."/>
            <person name="Spring S."/>
            <person name="Loy A."/>
        </authorList>
    </citation>
    <scope>NUCLEOTIDE SEQUENCE [LARGE SCALE GENOMIC DNA]</scope>
    <source>
        <strain evidence="7">ATCC BAA-275 / DSM 13257 / NCIMB 13706 / S10</strain>
    </source>
</reference>
<keyword evidence="4" id="KW-0175">Coiled coil</keyword>
<dbReference type="STRING" id="768704.Desmer_4480"/>
<evidence type="ECO:0000256" key="3">
    <source>
        <dbReference type="ARBA" id="ARBA00013368"/>
    </source>
</evidence>
<dbReference type="AlphaFoldDB" id="J7J5V1"/>
<dbReference type="Gene3D" id="1.10.287.510">
    <property type="entry name" value="Helix hairpin bin"/>
    <property type="match status" value="1"/>
</dbReference>
<proteinExistence type="inferred from homology"/>
<evidence type="ECO:0000259" key="5">
    <source>
        <dbReference type="Pfam" id="PF13476"/>
    </source>
</evidence>
<feature type="coiled-coil region" evidence="4">
    <location>
        <begin position="422"/>
        <end position="449"/>
    </location>
</feature>
<dbReference type="Proteomes" id="UP000005262">
    <property type="component" value="Chromosome"/>
</dbReference>
<feature type="coiled-coil region" evidence="4">
    <location>
        <begin position="296"/>
        <end position="344"/>
    </location>
</feature>
<dbReference type="HOGENOM" id="CLU_026083_2_0_9"/>
<dbReference type="PANTHER" id="PTHR32114:SF2">
    <property type="entry name" value="ABC TRANSPORTER ABCH.3"/>
    <property type="match status" value="1"/>
</dbReference>
<dbReference type="EMBL" id="CP003629">
    <property type="protein sequence ID" value="AFQ46286.1"/>
    <property type="molecule type" value="Genomic_DNA"/>
</dbReference>
<comment type="similarity">
    <text evidence="1">Belongs to the SMC family. SbcC subfamily.</text>
</comment>
<evidence type="ECO:0000313" key="6">
    <source>
        <dbReference type="EMBL" id="AFQ46286.1"/>
    </source>
</evidence>
<evidence type="ECO:0000256" key="2">
    <source>
        <dbReference type="ARBA" id="ARBA00011322"/>
    </source>
</evidence>
<dbReference type="SUPFAM" id="SSF75712">
    <property type="entry name" value="Rad50 coiled-coil Zn hook"/>
    <property type="match status" value="1"/>
</dbReference>
<dbReference type="RefSeq" id="WP_014905192.1">
    <property type="nucleotide sequence ID" value="NC_018515.1"/>
</dbReference>
<evidence type="ECO:0000313" key="7">
    <source>
        <dbReference type="Proteomes" id="UP000005262"/>
    </source>
</evidence>
<sequence>MNKITLSKMELRNFKGIKEFTLDINGQNATVFGENGAGKTTLYDAFLWALFNKDSANRADFSVKPQDKNGNDINYLETEVVLHLFINGKPKILRKMLEEVWTKKRGESTKEFTGHQTSYWIDTVPVKKKEYTDQINAIIDENVFKLLTNPFYFCTQLKWEDRRKTLMEICGNVTDQDVIDSSDDLAPLQDILDGKSIDSQKKIIAEGVKKLNKDIESIPIKINELSRTLLSEDVNYLAVEERLLEHKAVLRKIEKSMLDASQAADEYRQKQQELFKLDTAIWARKKELDTEALAGSKRLTDEKMQLENEKYRLETTSYSLKELIESSSSEIERVSKNMADLRTKWNEVSSKGFEEPDPSNFICPTCRRELPEDDIGQQIYEMREAFNTTKQNEFTKINTEGKTLKARKEKLEADTAKFGEELLQKEAKLQEIAERLAEIDKELKDMEGLTGTVNYHADTEYTSLLSRQQVIKDELDKPVEDTTAELLKQKNEVAEQINSLNKILNNRDVQIKTQERIEELKDEERTLAAHLSELERQKFLFERFIKAKVNLLEGNLNSRFKMVKWKLFDDQINGGVKEMCEAMVDGVTWSDVNHAGKVNAGLDCINVLASQYGSTAPIFIDFRESVSRIIETESQVINLFKSELDKVLRVEVAE</sequence>
<dbReference type="InterPro" id="IPR027417">
    <property type="entry name" value="P-loop_NTPase"/>
</dbReference>
<feature type="domain" description="Rad50/SbcC-type AAA" evidence="5">
    <location>
        <begin position="8"/>
        <end position="216"/>
    </location>
</feature>